<protein>
    <submittedName>
        <fullName evidence="2">Uncharacterized protein</fullName>
    </submittedName>
</protein>
<reference evidence="2 3" key="1">
    <citation type="submission" date="2020-08" db="EMBL/GenBank/DDBJ databases">
        <title>Genomic Encyclopedia of Type Strains, Phase IV (KMG-IV): sequencing the most valuable type-strain genomes for metagenomic binning, comparative biology and taxonomic classification.</title>
        <authorList>
            <person name="Goeker M."/>
        </authorList>
    </citation>
    <scope>NUCLEOTIDE SEQUENCE [LARGE SCALE GENOMIC DNA]</scope>
    <source>
        <strain evidence="2 3">DSM 24105</strain>
    </source>
</reference>
<organism evidence="2 3">
    <name type="scientific">Methylobacterium brachythecii</name>
    <dbReference type="NCBI Taxonomy" id="1176177"/>
    <lineage>
        <taxon>Bacteria</taxon>
        <taxon>Pseudomonadati</taxon>
        <taxon>Pseudomonadota</taxon>
        <taxon>Alphaproteobacteria</taxon>
        <taxon>Hyphomicrobiales</taxon>
        <taxon>Methylobacteriaceae</taxon>
        <taxon>Methylobacterium</taxon>
    </lineage>
</organism>
<name>A0A7W6AG29_9HYPH</name>
<dbReference type="AlphaFoldDB" id="A0A7W6AG29"/>
<keyword evidence="1" id="KW-1133">Transmembrane helix</keyword>
<evidence type="ECO:0000313" key="3">
    <source>
        <dbReference type="Proteomes" id="UP000517759"/>
    </source>
</evidence>
<evidence type="ECO:0000313" key="2">
    <source>
        <dbReference type="EMBL" id="MBB3901646.1"/>
    </source>
</evidence>
<comment type="caution">
    <text evidence="2">The sequence shown here is derived from an EMBL/GenBank/DDBJ whole genome shotgun (WGS) entry which is preliminary data.</text>
</comment>
<evidence type="ECO:0000256" key="1">
    <source>
        <dbReference type="SAM" id="Phobius"/>
    </source>
</evidence>
<accession>A0A7W6AG29</accession>
<gene>
    <name evidence="2" type="ORF">GGR33_001132</name>
</gene>
<keyword evidence="1" id="KW-0472">Membrane</keyword>
<sequence length="39" mass="3975">MDSHTETADTVADVSSPTLLGLAVIGALVTVAIYWVLGS</sequence>
<proteinExistence type="predicted"/>
<keyword evidence="1" id="KW-0812">Transmembrane</keyword>
<dbReference type="EMBL" id="JACIDN010000002">
    <property type="protein sequence ID" value="MBB3901646.1"/>
    <property type="molecule type" value="Genomic_DNA"/>
</dbReference>
<feature type="transmembrane region" description="Helical" evidence="1">
    <location>
        <begin position="19"/>
        <end position="37"/>
    </location>
</feature>
<dbReference type="Proteomes" id="UP000517759">
    <property type="component" value="Unassembled WGS sequence"/>
</dbReference>